<proteinExistence type="predicted"/>
<dbReference type="Proteomes" id="UP000276029">
    <property type="component" value="Unassembled WGS sequence"/>
</dbReference>
<dbReference type="PANTHER" id="PTHR43818:SF11">
    <property type="entry name" value="BCDNA.GH03377"/>
    <property type="match status" value="1"/>
</dbReference>
<protein>
    <submittedName>
        <fullName evidence="4">Dehydrogenase</fullName>
    </submittedName>
</protein>
<evidence type="ECO:0000313" key="4">
    <source>
        <dbReference type="EMBL" id="RKS91420.1"/>
    </source>
</evidence>
<dbReference type="Pfam" id="PF22725">
    <property type="entry name" value="GFO_IDH_MocA_C3"/>
    <property type="match status" value="1"/>
</dbReference>
<dbReference type="SUPFAM" id="SSF51735">
    <property type="entry name" value="NAD(P)-binding Rossmann-fold domains"/>
    <property type="match status" value="1"/>
</dbReference>
<dbReference type="InterPro" id="IPR050463">
    <property type="entry name" value="Gfo/Idh/MocA_oxidrdct_glycsds"/>
</dbReference>
<evidence type="ECO:0000256" key="1">
    <source>
        <dbReference type="ARBA" id="ARBA00023002"/>
    </source>
</evidence>
<evidence type="ECO:0000313" key="5">
    <source>
        <dbReference type="Proteomes" id="UP000276029"/>
    </source>
</evidence>
<dbReference type="InterPro" id="IPR036291">
    <property type="entry name" value="NAD(P)-bd_dom_sf"/>
</dbReference>
<comment type="caution">
    <text evidence="4">The sequence shown here is derived from an EMBL/GenBank/DDBJ whole genome shotgun (WGS) entry which is preliminary data.</text>
</comment>
<feature type="domain" description="GFO/IDH/MocA-like oxidoreductase" evidence="3">
    <location>
        <begin position="135"/>
        <end position="285"/>
    </location>
</feature>
<evidence type="ECO:0000259" key="3">
    <source>
        <dbReference type="Pfam" id="PF22725"/>
    </source>
</evidence>
<dbReference type="PANTHER" id="PTHR43818">
    <property type="entry name" value="BCDNA.GH03377"/>
    <property type="match status" value="1"/>
</dbReference>
<dbReference type="Gene3D" id="3.30.360.10">
    <property type="entry name" value="Dihydrodipicolinate Reductase, domain 2"/>
    <property type="match status" value="1"/>
</dbReference>
<keyword evidence="5" id="KW-1185">Reference proteome</keyword>
<organism evidence="4 5">
    <name type="scientific">Sphingosinicella microcystinivorans</name>
    <dbReference type="NCBI Taxonomy" id="335406"/>
    <lineage>
        <taxon>Bacteria</taxon>
        <taxon>Pseudomonadati</taxon>
        <taxon>Pseudomonadota</taxon>
        <taxon>Alphaproteobacteria</taxon>
        <taxon>Sphingomonadales</taxon>
        <taxon>Sphingosinicellaceae</taxon>
        <taxon>Sphingosinicella</taxon>
    </lineage>
</organism>
<gene>
    <name evidence="4" type="ORF">DFR51_0984</name>
</gene>
<dbReference type="EMBL" id="RBWX01000007">
    <property type="protein sequence ID" value="RKS91420.1"/>
    <property type="molecule type" value="Genomic_DNA"/>
</dbReference>
<name>A0ABX9T286_SPHMI</name>
<accession>A0ABX9T286</accession>
<sequence length="364" mass="38076">MSNEARRLRVGMIGVGGVGRLHLEAYRRSAAVEVTALCDADPERVADAAAACGAAAYTGHRDMLMSESLDIVCILTPPASRLGIVADVAAAGRAILVEKPMATTRADAEEMRRLCAAAGVPLSYGASYRHLPALKHARGLIAAGAIGDVTLLREDFVGGRGPSSRMALPPWHYPEGGIGGSGMGLVDHGVHLIDAFAWLTGSPVTWASGRGNVSGAPLETEYAILGLANGATGHLLYEDGTWPTQLPAEGQFSWGASWDVDGYHPGGAWQAHPGSIHVHGTRGALRIFHYAHALYLSDAEGTRQITLEGDPAPDHFRAQIDAFACEVRNGLAPTSNADAGIAALAVLEAIYASGARNIRVEPQS</sequence>
<dbReference type="Pfam" id="PF01408">
    <property type="entry name" value="GFO_IDH_MocA"/>
    <property type="match status" value="1"/>
</dbReference>
<dbReference type="SUPFAM" id="SSF55347">
    <property type="entry name" value="Glyceraldehyde-3-phosphate dehydrogenase-like, C-terminal domain"/>
    <property type="match status" value="1"/>
</dbReference>
<dbReference type="RefSeq" id="WP_126494699.1">
    <property type="nucleotide sequence ID" value="NZ_AP018711.1"/>
</dbReference>
<dbReference type="InterPro" id="IPR055170">
    <property type="entry name" value="GFO_IDH_MocA-like_dom"/>
</dbReference>
<reference evidence="4 5" key="1">
    <citation type="submission" date="2018-10" db="EMBL/GenBank/DDBJ databases">
        <title>Genomic Encyclopedia of Type Strains, Phase IV (KMG-IV): sequencing the most valuable type-strain genomes for metagenomic binning, comparative biology and taxonomic classification.</title>
        <authorList>
            <person name="Goeker M."/>
        </authorList>
    </citation>
    <scope>NUCLEOTIDE SEQUENCE [LARGE SCALE GENOMIC DNA]</scope>
    <source>
        <strain evidence="4 5">DSM 19791</strain>
    </source>
</reference>
<evidence type="ECO:0000259" key="2">
    <source>
        <dbReference type="Pfam" id="PF01408"/>
    </source>
</evidence>
<dbReference type="InterPro" id="IPR000683">
    <property type="entry name" value="Gfo/Idh/MocA-like_OxRdtase_N"/>
</dbReference>
<dbReference type="Gene3D" id="3.40.50.720">
    <property type="entry name" value="NAD(P)-binding Rossmann-like Domain"/>
    <property type="match status" value="1"/>
</dbReference>
<keyword evidence="1" id="KW-0560">Oxidoreductase</keyword>
<feature type="domain" description="Gfo/Idh/MocA-like oxidoreductase N-terminal" evidence="2">
    <location>
        <begin position="8"/>
        <end position="125"/>
    </location>
</feature>